<keyword evidence="3" id="KW-0539">Nucleus</keyword>
<feature type="compositionally biased region" description="Low complexity" evidence="4">
    <location>
        <begin position="44"/>
        <end position="65"/>
    </location>
</feature>
<evidence type="ECO:0000256" key="3">
    <source>
        <dbReference type="ARBA" id="ARBA00023242"/>
    </source>
</evidence>
<dbReference type="EMBL" id="CP055898">
    <property type="protein sequence ID" value="QKX55069.1"/>
    <property type="molecule type" value="Genomic_DNA"/>
</dbReference>
<dbReference type="AlphaFoldDB" id="A0A7H8QMC0"/>
<dbReference type="GeneID" id="55989670"/>
<evidence type="ECO:0000313" key="6">
    <source>
        <dbReference type="Proteomes" id="UP000509510"/>
    </source>
</evidence>
<organism evidence="5 6">
    <name type="scientific">Talaromyces rugulosus</name>
    <name type="common">Penicillium rugulosum</name>
    <dbReference type="NCBI Taxonomy" id="121627"/>
    <lineage>
        <taxon>Eukaryota</taxon>
        <taxon>Fungi</taxon>
        <taxon>Dikarya</taxon>
        <taxon>Ascomycota</taxon>
        <taxon>Pezizomycotina</taxon>
        <taxon>Eurotiomycetes</taxon>
        <taxon>Eurotiomycetidae</taxon>
        <taxon>Eurotiales</taxon>
        <taxon>Trichocomaceae</taxon>
        <taxon>Talaromyces</taxon>
        <taxon>Talaromyces sect. Islandici</taxon>
    </lineage>
</organism>
<gene>
    <name evidence="5" type="ORF">TRUGW13939_02161</name>
</gene>
<dbReference type="OrthoDB" id="191686at2759"/>
<protein>
    <recommendedName>
        <fullName evidence="7">Zn(2)-C6 fungal-type domain-containing protein</fullName>
    </recommendedName>
</protein>
<keyword evidence="1" id="KW-0805">Transcription regulation</keyword>
<accession>A0A7H8QMC0</accession>
<dbReference type="InterPro" id="IPR053178">
    <property type="entry name" value="Osmoadaptation_assoc"/>
</dbReference>
<feature type="region of interest" description="Disordered" evidence="4">
    <location>
        <begin position="556"/>
        <end position="578"/>
    </location>
</feature>
<evidence type="ECO:0000256" key="1">
    <source>
        <dbReference type="ARBA" id="ARBA00023015"/>
    </source>
</evidence>
<dbReference type="CDD" id="cd00067">
    <property type="entry name" value="GAL4"/>
    <property type="match status" value="1"/>
</dbReference>
<keyword evidence="6" id="KW-1185">Reference proteome</keyword>
<name>A0A7H8QMC0_TALRU</name>
<feature type="region of interest" description="Disordered" evidence="4">
    <location>
        <begin position="450"/>
        <end position="500"/>
    </location>
</feature>
<dbReference type="PANTHER" id="PTHR38111">
    <property type="entry name" value="ZN(2)-C6 FUNGAL-TYPE DOMAIN-CONTAINING PROTEIN-RELATED"/>
    <property type="match status" value="1"/>
</dbReference>
<dbReference type="Proteomes" id="UP000509510">
    <property type="component" value="Chromosome I"/>
</dbReference>
<feature type="compositionally biased region" description="Low complexity" evidence="4">
    <location>
        <begin position="463"/>
        <end position="495"/>
    </location>
</feature>
<evidence type="ECO:0008006" key="7">
    <source>
        <dbReference type="Google" id="ProtNLM"/>
    </source>
</evidence>
<evidence type="ECO:0000256" key="2">
    <source>
        <dbReference type="ARBA" id="ARBA00023163"/>
    </source>
</evidence>
<dbReference type="KEGG" id="trg:TRUGW13939_02161"/>
<sequence>MQCDQTRPQCQRCTERGLKCPGYARVFKFQNEGPALQQKYNRGSSSSRKATAAAAQSSTSPESETVVAGVSSEKPDDERTIQGLRRQQGYYMKEGRRTNFQYKPIPLTIDESVSPSLAVRTLSAQQVQVFVNYLMTAWPCLFKCTESRVPITWVEFVARRGSGSAFNPLDLGLRATTCLYMAEQYGDDRLRNAGRYLYGKSLRILAARLSDVETGQADDVLAGAITLSVYEMHCGETADSWLSHHAGIVEIMRLRGAKAHIDGFARAIYIAYRTFTITAALLTGDACFLEQDEWQEMNEAIAADNAKQPDSSLFIEIAERAFREMVKVPGFVKRVKDVWNMARPKRKLIQPQLRQELITMRASLRALHTEFGITVATHGSPDNRDATFANDRRSEFIGPVPYAFFDGFSSLAIRGIRQGIILVDELLILLSPEPENQQLLREEVNMFTREEDETTSFPSGDLSSPLVVTQSESSSSITSPPKSYTSSSTSSSPRSILDDTENRTFPIQLESLMTPQYRQGPNTTWTDTIGTSYGMLGVRIRIIEDVSEDVIYEVDDEDEQPQSCEYTLPIGHGVSPGS</sequence>
<dbReference type="PANTHER" id="PTHR38111:SF10">
    <property type="entry name" value="C6 FINGER DOMAIN-CONTAINING PROTEIN"/>
    <property type="match status" value="1"/>
</dbReference>
<feature type="region of interest" description="Disordered" evidence="4">
    <location>
        <begin position="37"/>
        <end position="78"/>
    </location>
</feature>
<reference evidence="6" key="1">
    <citation type="submission" date="2020-06" db="EMBL/GenBank/DDBJ databases">
        <title>A chromosome-scale genome assembly of Talaromyces rugulosus W13939.</title>
        <authorList>
            <person name="Wang B."/>
            <person name="Guo L."/>
            <person name="Ye K."/>
            <person name="Wang L."/>
        </authorList>
    </citation>
    <scope>NUCLEOTIDE SEQUENCE [LARGE SCALE GENOMIC DNA]</scope>
    <source>
        <strain evidence="6">W13939</strain>
    </source>
</reference>
<evidence type="ECO:0000256" key="4">
    <source>
        <dbReference type="SAM" id="MobiDB-lite"/>
    </source>
</evidence>
<keyword evidence="2" id="KW-0804">Transcription</keyword>
<dbReference type="Pfam" id="PF11951">
    <property type="entry name" value="Fungal_trans_2"/>
    <property type="match status" value="1"/>
</dbReference>
<dbReference type="RefSeq" id="XP_035341248.1">
    <property type="nucleotide sequence ID" value="XM_035485355.1"/>
</dbReference>
<evidence type="ECO:0000313" key="5">
    <source>
        <dbReference type="EMBL" id="QKX55069.1"/>
    </source>
</evidence>
<dbReference type="GO" id="GO:0000981">
    <property type="term" value="F:DNA-binding transcription factor activity, RNA polymerase II-specific"/>
    <property type="evidence" value="ECO:0007669"/>
    <property type="project" value="InterPro"/>
</dbReference>
<dbReference type="InterPro" id="IPR001138">
    <property type="entry name" value="Zn2Cys6_DnaBD"/>
</dbReference>
<proteinExistence type="predicted"/>
<dbReference type="InterPro" id="IPR021858">
    <property type="entry name" value="Fun_TF"/>
</dbReference>
<dbReference type="GO" id="GO:0008270">
    <property type="term" value="F:zinc ion binding"/>
    <property type="evidence" value="ECO:0007669"/>
    <property type="project" value="InterPro"/>
</dbReference>